<reference evidence="2 3" key="1">
    <citation type="submission" date="2021-02" db="EMBL/GenBank/DDBJ databases">
        <title>Complete genome of Desulfoluna sp. strain ASN36.</title>
        <authorList>
            <person name="Takahashi A."/>
            <person name="Kojima H."/>
            <person name="Fukui M."/>
        </authorList>
    </citation>
    <scope>NUCLEOTIDE SEQUENCE [LARGE SCALE GENOMIC DNA]</scope>
    <source>
        <strain evidence="2 3">ASN36</strain>
    </source>
</reference>
<dbReference type="RefSeq" id="WP_236888937.1">
    <property type="nucleotide sequence ID" value="NZ_AP024488.1"/>
</dbReference>
<dbReference type="PANTHER" id="PTHR42695:SF5">
    <property type="entry name" value="GLUTAMINE AMIDOTRANSFERASE YLR126C-RELATED"/>
    <property type="match status" value="1"/>
</dbReference>
<dbReference type="SUPFAM" id="SSF52317">
    <property type="entry name" value="Class I glutamine amidotransferase-like"/>
    <property type="match status" value="1"/>
</dbReference>
<evidence type="ECO:0000313" key="2">
    <source>
        <dbReference type="EMBL" id="BCS97518.1"/>
    </source>
</evidence>
<dbReference type="PANTHER" id="PTHR42695">
    <property type="entry name" value="GLUTAMINE AMIDOTRANSFERASE YLR126C-RELATED"/>
    <property type="match status" value="1"/>
</dbReference>
<organism evidence="2 3">
    <name type="scientific">Desulfoluna limicola</name>
    <dbReference type="NCBI Taxonomy" id="2810562"/>
    <lineage>
        <taxon>Bacteria</taxon>
        <taxon>Pseudomonadati</taxon>
        <taxon>Thermodesulfobacteriota</taxon>
        <taxon>Desulfobacteria</taxon>
        <taxon>Desulfobacterales</taxon>
        <taxon>Desulfolunaceae</taxon>
        <taxon>Desulfoluna</taxon>
    </lineage>
</organism>
<dbReference type="CDD" id="cd01741">
    <property type="entry name" value="GATase1_1"/>
    <property type="match status" value="1"/>
</dbReference>
<dbReference type="InterPro" id="IPR029062">
    <property type="entry name" value="Class_I_gatase-like"/>
</dbReference>
<dbReference type="Pfam" id="PF00117">
    <property type="entry name" value="GATase"/>
    <property type="match status" value="1"/>
</dbReference>
<gene>
    <name evidence="2" type="ORF">DSLASN_31500</name>
</gene>
<dbReference type="InterPro" id="IPR044992">
    <property type="entry name" value="ChyE-like"/>
</dbReference>
<sequence length="229" mass="25474">MKVHHLQHVSFEGLGSMETVLKKNGHTLTATHLYRGESLPPLDTIDLLIVMGGPMGVYDDEEYPWLKPEKRFIRSAIDAGKKILGICLGAQLLADALGAKVTRNHHREIGWFPIVRHADMESSQFKEILPAQTHAFHWHGDTFEIPEGAQLLASSMACLNQGFIFNDRIVALQFHLETTPASAALLIENGRHELEDAPFVQTEEAMLSDATRFEVINGLMARVLDALTS</sequence>
<feature type="domain" description="Glutamine amidotransferase" evidence="1">
    <location>
        <begin position="41"/>
        <end position="182"/>
    </location>
</feature>
<name>A0ABN6F696_9BACT</name>
<dbReference type="Proteomes" id="UP001320148">
    <property type="component" value="Chromosome"/>
</dbReference>
<accession>A0ABN6F696</accession>
<dbReference type="EMBL" id="AP024488">
    <property type="protein sequence ID" value="BCS97518.1"/>
    <property type="molecule type" value="Genomic_DNA"/>
</dbReference>
<dbReference type="Gene3D" id="3.40.50.880">
    <property type="match status" value="1"/>
</dbReference>
<protein>
    <submittedName>
        <fullName evidence="2">Amidotransferase</fullName>
    </submittedName>
</protein>
<proteinExistence type="predicted"/>
<dbReference type="PROSITE" id="PS51273">
    <property type="entry name" value="GATASE_TYPE_1"/>
    <property type="match status" value="1"/>
</dbReference>
<dbReference type="InterPro" id="IPR017926">
    <property type="entry name" value="GATASE"/>
</dbReference>
<evidence type="ECO:0000259" key="1">
    <source>
        <dbReference type="Pfam" id="PF00117"/>
    </source>
</evidence>
<keyword evidence="3" id="KW-1185">Reference proteome</keyword>
<evidence type="ECO:0000313" key="3">
    <source>
        <dbReference type="Proteomes" id="UP001320148"/>
    </source>
</evidence>